<feature type="region of interest" description="Disordered" evidence="11">
    <location>
        <begin position="559"/>
        <end position="578"/>
    </location>
</feature>
<keyword evidence="8 9" id="KW-0472">Membrane</keyword>
<dbReference type="NCBIfam" id="TIGR00916">
    <property type="entry name" value="2A0604s01"/>
    <property type="match status" value="1"/>
</dbReference>
<feature type="domain" description="SecDF P1 head subdomain" evidence="14">
    <location>
        <begin position="166"/>
        <end position="285"/>
    </location>
</feature>
<feature type="transmembrane region" description="Helical" evidence="9">
    <location>
        <begin position="308"/>
        <end position="328"/>
    </location>
</feature>
<dbReference type="Gene3D" id="3.30.70.3400">
    <property type="match status" value="1"/>
</dbReference>
<gene>
    <name evidence="9 15" type="primary">secD</name>
    <name evidence="10" type="synonym">secF</name>
    <name evidence="15" type="ORF">MMA15_11495</name>
</gene>
<feature type="region of interest" description="Disordered" evidence="11">
    <location>
        <begin position="109"/>
        <end position="177"/>
    </location>
</feature>
<comment type="subunit">
    <text evidence="10">Forms a complex with SecD. Part of the essential Sec protein translocation apparatus which comprises SecA, SecYEG and auxiliary proteins SecDF. Other proteins may also be involved.</text>
</comment>
<dbReference type="Pfam" id="PF21760">
    <property type="entry name" value="SecD_1st"/>
    <property type="match status" value="1"/>
</dbReference>
<evidence type="ECO:0000256" key="9">
    <source>
        <dbReference type="HAMAP-Rule" id="MF_01463"/>
    </source>
</evidence>
<dbReference type="PANTHER" id="PTHR30081:SF1">
    <property type="entry name" value="PROTEIN TRANSLOCASE SUBUNIT SECD"/>
    <property type="match status" value="1"/>
</dbReference>
<feature type="domain" description="Protein export membrane protein SecD/SecF C-terminal" evidence="12">
    <location>
        <begin position="595"/>
        <end position="793"/>
    </location>
</feature>
<feature type="transmembrane region" description="Helical" evidence="9">
    <location>
        <begin position="766"/>
        <end position="790"/>
    </location>
</feature>
<keyword evidence="2 9" id="KW-0813">Transport</keyword>
<dbReference type="Pfam" id="PF02355">
    <property type="entry name" value="SecD_SecF_C"/>
    <property type="match status" value="2"/>
</dbReference>
<dbReference type="NCBIfam" id="TIGR00966">
    <property type="entry name" value="transloc_SecF"/>
    <property type="match status" value="1"/>
</dbReference>
<keyword evidence="3 9" id="KW-1003">Cell membrane</keyword>
<comment type="caution">
    <text evidence="15">The sequence shown here is derived from an EMBL/GenBank/DDBJ whole genome shotgun (WGS) entry which is preliminary data.</text>
</comment>
<feature type="transmembrane region" description="Helical" evidence="9">
    <location>
        <begin position="433"/>
        <end position="457"/>
    </location>
</feature>
<comment type="similarity">
    <text evidence="9">Belongs to the SecD/SecF family. SecD subfamily.</text>
</comment>
<dbReference type="NCBIfam" id="TIGR01129">
    <property type="entry name" value="secD"/>
    <property type="match status" value="1"/>
</dbReference>
<evidence type="ECO:0000313" key="15">
    <source>
        <dbReference type="EMBL" id="MCH6161003.1"/>
    </source>
</evidence>
<dbReference type="InterPro" id="IPR048634">
    <property type="entry name" value="SecD_SecF_C"/>
</dbReference>
<feature type="transmembrane region" description="Helical" evidence="9">
    <location>
        <begin position="402"/>
        <end position="427"/>
    </location>
</feature>
<dbReference type="Gene3D" id="3.30.1360.200">
    <property type="match status" value="1"/>
</dbReference>
<proteinExistence type="inferred from homology"/>
<evidence type="ECO:0000256" key="11">
    <source>
        <dbReference type="SAM" id="MobiDB-lite"/>
    </source>
</evidence>
<evidence type="ECO:0000256" key="8">
    <source>
        <dbReference type="ARBA" id="ARBA00023136"/>
    </source>
</evidence>
<comment type="function">
    <text evidence="9">Part of the Sec protein translocase complex. Interacts with the SecYEG preprotein conducting channel. SecDF uses the proton motive force (PMF) to complete protein translocation after the ATP-dependent function of SecA.</text>
</comment>
<dbReference type="Pfam" id="PF07549">
    <property type="entry name" value="Sec_GG"/>
    <property type="match status" value="2"/>
</dbReference>
<evidence type="ECO:0000256" key="6">
    <source>
        <dbReference type="ARBA" id="ARBA00022989"/>
    </source>
</evidence>
<evidence type="ECO:0000259" key="13">
    <source>
        <dbReference type="Pfam" id="PF21760"/>
    </source>
</evidence>
<keyword evidence="6 9" id="KW-1133">Transmembrane helix</keyword>
<organism evidence="15 16">
    <name type="scientific">Streptomyces marispadix</name>
    <dbReference type="NCBI Taxonomy" id="2922868"/>
    <lineage>
        <taxon>Bacteria</taxon>
        <taxon>Bacillati</taxon>
        <taxon>Actinomycetota</taxon>
        <taxon>Actinomycetes</taxon>
        <taxon>Kitasatosporales</taxon>
        <taxon>Streptomycetaceae</taxon>
        <taxon>Streptomyces</taxon>
    </lineage>
</organism>
<dbReference type="InterPro" id="IPR022813">
    <property type="entry name" value="SecD/SecF_arch_bac"/>
</dbReference>
<evidence type="ECO:0000256" key="5">
    <source>
        <dbReference type="ARBA" id="ARBA00022927"/>
    </source>
</evidence>
<comment type="caution">
    <text evidence="9">Lacks conserved residue(s) required for the propagation of feature annotation.</text>
</comment>
<evidence type="ECO:0000256" key="7">
    <source>
        <dbReference type="ARBA" id="ARBA00023010"/>
    </source>
</evidence>
<keyword evidence="16" id="KW-1185">Reference proteome</keyword>
<evidence type="ECO:0000256" key="4">
    <source>
        <dbReference type="ARBA" id="ARBA00022692"/>
    </source>
</evidence>
<feature type="compositionally biased region" description="Basic and acidic residues" evidence="11">
    <location>
        <begin position="117"/>
        <end position="169"/>
    </location>
</feature>
<comment type="subcellular location">
    <subcellularLocation>
        <location evidence="1 9">Cell membrane</location>
        <topology evidence="1 9">Multi-pass membrane protein</topology>
    </subcellularLocation>
</comment>
<dbReference type="PRINTS" id="PR01755">
    <property type="entry name" value="SECFTRNLCASE"/>
</dbReference>
<feature type="transmembrane region" description="Helical" evidence="9">
    <location>
        <begin position="620"/>
        <end position="640"/>
    </location>
</feature>
<dbReference type="InterPro" id="IPR005791">
    <property type="entry name" value="SecD"/>
</dbReference>
<feature type="transmembrane region" description="Helical" evidence="9">
    <location>
        <begin position="360"/>
        <end position="381"/>
    </location>
</feature>
<feature type="transmembrane region" description="Helical" evidence="9">
    <location>
        <begin position="499"/>
        <end position="519"/>
    </location>
</feature>
<evidence type="ECO:0000256" key="10">
    <source>
        <dbReference type="HAMAP-Rule" id="MF_01464"/>
    </source>
</evidence>
<name>A0ABS9SXR1_9ACTN</name>
<dbReference type="EMBL" id="JAKWJU010000002">
    <property type="protein sequence ID" value="MCH6161003.1"/>
    <property type="molecule type" value="Genomic_DNA"/>
</dbReference>
<dbReference type="Gene3D" id="1.20.1640.10">
    <property type="entry name" value="Multidrug efflux transporter AcrB transmembrane domain"/>
    <property type="match status" value="2"/>
</dbReference>
<sequence length="827" mass="86582">MTRANRVRATIALAVMALAAFLAVTKQPRLGIDLRGGTQIVLESRDSARTEATPSTTDDTMEVLRQRVDALGVAEPSLVRSGDDRIIVELPGLQDPKQAAEVLGRTAQLTFHPVEGVPERAPETGRDDDHADKDQKNDDKPGDDKPGGARDGHDPQDTADIPRTDESGRPVKLGGTAMTGVEVESARAAVDPQRGSGWFVDLAFRDKGEREWADLTGKAACSPAGDPQRRVAIVLDDKVISSPQVDPSVSCRHGISGGSTQITGDFGEKEAKELATLIEGGALPVPVEVIEHHTVGPTLGADAIEASAWAAATGVLLTSGFVICVYRLFGALTAVGLLCYGLISYAALLAFGATLTLPGLAGFVLAIGMAVDANVLVFERAREEYEYAGRGRSLRTAAAKGFRGAFGAILDSNVTTLLAALLLFTLASGPVRGFGVTLSIGVLASMISALVVTRSLVDLTVARRFVRARPRLTGLAGLGRVRTRLTKRNPDWMRYGRRWLAVSGAAVVLAVCGIVLRGLDFGVEFTGGRLVEYSTSQPVDPEAARSALADAGLPDAVVQNSGGGSGTGGPGHGGGGEITVRAESLTGAQEETVRSTLADLGGGTEKVRDELFGPSLGDELRQNALIALGVALGAQLLYLACRFRWTFGASAVLALAHDAVILVGAFAWLGKPVDGVFLAALLTVIGYSVNDSVVIFDRVRSEWRGEGHTKAHGDARGGRRGRRKSFRDVVNTAVVQTVPRTLNTGMGALFIIAALTLLGGDSLGDFALALLVGIAVGSYSSLFVGAPLAVELEARTGTPPRTARGPAPQKRTKPSTRRSPNDNGARV</sequence>
<comment type="similarity">
    <text evidence="10">Belongs to the SecD/SecF family. SecF subfamily.</text>
</comment>
<feature type="transmembrane region" description="Helical" evidence="9">
    <location>
        <begin position="675"/>
        <end position="696"/>
    </location>
</feature>
<feature type="domain" description="Protein export membrane protein SecD/SecF C-terminal" evidence="12">
    <location>
        <begin position="287"/>
        <end position="457"/>
    </location>
</feature>
<keyword evidence="4 9" id="KW-0812">Transmembrane</keyword>
<dbReference type="NCBIfam" id="NF009583">
    <property type="entry name" value="PRK13024.1-3"/>
    <property type="match status" value="1"/>
</dbReference>
<dbReference type="PANTHER" id="PTHR30081">
    <property type="entry name" value="PROTEIN-EXPORT MEMBRANE PROTEIN SEC"/>
    <property type="match status" value="1"/>
</dbReference>
<reference evidence="15" key="1">
    <citation type="submission" date="2022-03" db="EMBL/GenBank/DDBJ databases">
        <authorList>
            <person name="Santos J.D.N."/>
            <person name="Kallscheuer N."/>
            <person name="Jogler C."/>
            <person name="Lage O.M."/>
        </authorList>
    </citation>
    <scope>NUCLEOTIDE SEQUENCE</scope>
    <source>
        <strain evidence="15">M600PL45_2</strain>
    </source>
</reference>
<dbReference type="InterPro" id="IPR022646">
    <property type="entry name" value="SecD/SecF_CS"/>
</dbReference>
<keyword evidence="5 9" id="KW-0653">Protein transport</keyword>
<feature type="domain" description="Protein translocase subunit SecDF P1" evidence="13">
    <location>
        <begin position="58"/>
        <end position="115"/>
    </location>
</feature>
<dbReference type="Pfam" id="PF22599">
    <property type="entry name" value="SecDF_P1_head"/>
    <property type="match status" value="1"/>
</dbReference>
<feature type="transmembrane region" description="Helical" evidence="9">
    <location>
        <begin position="335"/>
        <end position="354"/>
    </location>
</feature>
<dbReference type="InterPro" id="IPR022645">
    <property type="entry name" value="SecD/SecF_bac"/>
</dbReference>
<feature type="region of interest" description="Disordered" evidence="11">
    <location>
        <begin position="795"/>
        <end position="827"/>
    </location>
</feature>
<evidence type="ECO:0000256" key="3">
    <source>
        <dbReference type="ARBA" id="ARBA00022475"/>
    </source>
</evidence>
<reference evidence="15" key="2">
    <citation type="journal article" date="2023" name="Int. J. Syst. Evol. Microbiol.">
        <title>Streptomyces marispadix sp. nov., isolated from marine beach sediment of the Northern Coast of Portugal.</title>
        <authorList>
            <person name="dos Santos J.D.N."/>
            <person name="Vitorino I.R."/>
            <person name="Kallscheuer N."/>
            <person name="Srivastava A."/>
            <person name="Krautwurst S."/>
            <person name="Marz M."/>
            <person name="Jogler C."/>
            <person name="Lobo Da Cunha A."/>
            <person name="Catita J."/>
            <person name="Goncalves H."/>
            <person name="Gonzalez I."/>
            <person name="Reyes F."/>
            <person name="Lage O.M."/>
        </authorList>
    </citation>
    <scope>NUCLEOTIDE SEQUENCE</scope>
    <source>
        <strain evidence="15">M600PL45_2</strain>
    </source>
</reference>
<dbReference type="HAMAP" id="MF_01463_B">
    <property type="entry name" value="SecD_B"/>
    <property type="match status" value="1"/>
</dbReference>
<dbReference type="SUPFAM" id="SSF82866">
    <property type="entry name" value="Multidrug efflux transporter AcrB transmembrane domain"/>
    <property type="match status" value="2"/>
</dbReference>
<evidence type="ECO:0000256" key="1">
    <source>
        <dbReference type="ARBA" id="ARBA00004651"/>
    </source>
</evidence>
<evidence type="ECO:0000256" key="2">
    <source>
        <dbReference type="ARBA" id="ARBA00022448"/>
    </source>
</evidence>
<evidence type="ECO:0000259" key="14">
    <source>
        <dbReference type="Pfam" id="PF22599"/>
    </source>
</evidence>
<feature type="compositionally biased region" description="Gly residues" evidence="11">
    <location>
        <begin position="561"/>
        <end position="577"/>
    </location>
</feature>
<comment type="subunit">
    <text evidence="9">Forms a complex with SecF. Part of the essential Sec protein translocation apparatus which comprises SecA, SecYEG and auxiliary proteins SecDF. Other proteins may also be involved.</text>
</comment>
<dbReference type="InterPro" id="IPR048631">
    <property type="entry name" value="SecD_1st"/>
</dbReference>
<dbReference type="InterPro" id="IPR005665">
    <property type="entry name" value="SecF_bac"/>
</dbReference>
<feature type="compositionally biased region" description="Polar residues" evidence="11">
    <location>
        <begin position="817"/>
        <end position="827"/>
    </location>
</feature>
<dbReference type="HAMAP" id="MF_01464_B">
    <property type="entry name" value="SecF_B"/>
    <property type="match status" value="1"/>
</dbReference>
<evidence type="ECO:0000313" key="16">
    <source>
        <dbReference type="Proteomes" id="UP001166784"/>
    </source>
</evidence>
<dbReference type="Proteomes" id="UP001166784">
    <property type="component" value="Unassembled WGS sequence"/>
</dbReference>
<evidence type="ECO:0000259" key="12">
    <source>
        <dbReference type="Pfam" id="PF02355"/>
    </source>
</evidence>
<dbReference type="InterPro" id="IPR054384">
    <property type="entry name" value="SecDF_P1_head"/>
</dbReference>
<dbReference type="InterPro" id="IPR055344">
    <property type="entry name" value="SecD_SecF_C_bact"/>
</dbReference>
<feature type="transmembrane region" description="Helical" evidence="9">
    <location>
        <begin position="647"/>
        <end position="669"/>
    </location>
</feature>
<keyword evidence="7 9" id="KW-0811">Translocation</keyword>
<protein>
    <recommendedName>
        <fullName evidence="9 10">Multifunctional fusion protein</fullName>
    </recommendedName>
    <domain>
        <recommendedName>
            <fullName evidence="9">Protein translocase subunit SecD</fullName>
        </recommendedName>
    </domain>
    <domain>
        <recommendedName>
            <fullName evidence="10">Protein-export membrane protein SecF</fullName>
        </recommendedName>
    </domain>
</protein>
<accession>A0ABS9SXR1</accession>
<dbReference type="RefSeq" id="WP_241059041.1">
    <property type="nucleotide sequence ID" value="NZ_JAKWJU010000002.1"/>
</dbReference>